<dbReference type="EMBL" id="CAJPVI010000018">
    <property type="protein sequence ID" value="CAG2147610.1"/>
    <property type="molecule type" value="Genomic_DNA"/>
</dbReference>
<accession>A0ABM8TIE5</accession>
<sequence>MLFGYPIAATQNNWLHECICEAIRRIHAAADARKRYPVWPQILPEEYRENLASRRGLRDRLQTYNRAIRRLSADERALVLETLDAENRIPDLLSGAHDCGTVDSLPEIVQKPVIDLYSFAFDLLTELSLRDEHYAAIYAAAPEHTCPFCGTEIFDAPGAPREDLDHYLARSRYPFAAINLRNLVPMGHKCNSKYKLARDLLRRDDGSRRVAFDPYNHVKVDVILDDSDPFDGSTANTPRWIVRFDPETAEVPTWDEVFSVRERYSRDHLDPSFSRWLSLFGKWARSEIGDDTDEALVAVLRKYEEFWADHGMQDRAFLKAAVFRMLRLHCEAGHRRLIQQLRHVISPSRYFGAL</sequence>
<name>A0ABM8TIE5_9BURK</name>
<evidence type="ECO:0008006" key="3">
    <source>
        <dbReference type="Google" id="ProtNLM"/>
    </source>
</evidence>
<dbReference type="Proteomes" id="UP000672657">
    <property type="component" value="Unassembled WGS sequence"/>
</dbReference>
<keyword evidence="2" id="KW-1185">Reference proteome</keyword>
<evidence type="ECO:0000313" key="1">
    <source>
        <dbReference type="EMBL" id="CAG2147610.1"/>
    </source>
</evidence>
<protein>
    <recommendedName>
        <fullName evidence="3">HNH endonuclease</fullName>
    </recommendedName>
</protein>
<organism evidence="1 2">
    <name type="scientific">Cupriavidus numazuensis</name>
    <dbReference type="NCBI Taxonomy" id="221992"/>
    <lineage>
        <taxon>Bacteria</taxon>
        <taxon>Pseudomonadati</taxon>
        <taxon>Pseudomonadota</taxon>
        <taxon>Betaproteobacteria</taxon>
        <taxon>Burkholderiales</taxon>
        <taxon>Burkholderiaceae</taxon>
        <taxon>Cupriavidus</taxon>
    </lineage>
</organism>
<comment type="caution">
    <text evidence="1">The sequence shown here is derived from an EMBL/GenBank/DDBJ whole genome shotgun (WGS) entry which is preliminary data.</text>
</comment>
<proteinExistence type="predicted"/>
<reference evidence="1 2" key="1">
    <citation type="submission" date="2021-03" db="EMBL/GenBank/DDBJ databases">
        <authorList>
            <person name="Peeters C."/>
        </authorList>
    </citation>
    <scope>NUCLEOTIDE SEQUENCE [LARGE SCALE GENOMIC DNA]</scope>
    <source>
        <strain evidence="1 2">LMG 26411</strain>
    </source>
</reference>
<gene>
    <name evidence="1" type="ORF">LMG26411_03167</name>
</gene>
<evidence type="ECO:0000313" key="2">
    <source>
        <dbReference type="Proteomes" id="UP000672657"/>
    </source>
</evidence>
<dbReference type="RefSeq" id="WP_211954215.1">
    <property type="nucleotide sequence ID" value="NZ_CAJPVI010000018.1"/>
</dbReference>